<name>A0A154PL57_DUFNO</name>
<evidence type="ECO:0000256" key="1">
    <source>
        <dbReference type="ARBA" id="ARBA00005361"/>
    </source>
</evidence>
<sequence length="153" mass="18063">MSFQSRKRLLSKMSILGSLGSRMFFHKRGDRLKIPKYQNTYRLEAFRSFNVEAVDELVIETMENRLSSVTAYHPSQSGKLCMDIGADLQKAVSKKDYDRYKIVAQVTIVQRLHQSIHASFQCLWDVERDNYSYYVFENNHIYAWCCVFGLYYE</sequence>
<keyword evidence="3" id="KW-1185">Reference proteome</keyword>
<dbReference type="GO" id="GO:0005868">
    <property type="term" value="C:cytoplasmic dynein complex"/>
    <property type="evidence" value="ECO:0007669"/>
    <property type="project" value="TreeGrafter"/>
</dbReference>
<dbReference type="CDD" id="cd21451">
    <property type="entry name" value="DLC-like_TCTEX1D"/>
    <property type="match status" value="1"/>
</dbReference>
<evidence type="ECO:0000313" key="3">
    <source>
        <dbReference type="Proteomes" id="UP000076502"/>
    </source>
</evidence>
<dbReference type="EMBL" id="KQ434954">
    <property type="protein sequence ID" value="KZC12563.1"/>
    <property type="molecule type" value="Genomic_DNA"/>
</dbReference>
<dbReference type="Proteomes" id="UP000076502">
    <property type="component" value="Unassembled WGS sequence"/>
</dbReference>
<dbReference type="GO" id="GO:0005737">
    <property type="term" value="C:cytoplasm"/>
    <property type="evidence" value="ECO:0007669"/>
    <property type="project" value="TreeGrafter"/>
</dbReference>
<evidence type="ECO:0000313" key="2">
    <source>
        <dbReference type="EMBL" id="KZC12563.1"/>
    </source>
</evidence>
<organism evidence="2 3">
    <name type="scientific">Dufourea novaeangliae</name>
    <name type="common">Sweat bee</name>
    <dbReference type="NCBI Taxonomy" id="178035"/>
    <lineage>
        <taxon>Eukaryota</taxon>
        <taxon>Metazoa</taxon>
        <taxon>Ecdysozoa</taxon>
        <taxon>Arthropoda</taxon>
        <taxon>Hexapoda</taxon>
        <taxon>Insecta</taxon>
        <taxon>Pterygota</taxon>
        <taxon>Neoptera</taxon>
        <taxon>Endopterygota</taxon>
        <taxon>Hymenoptera</taxon>
        <taxon>Apocrita</taxon>
        <taxon>Aculeata</taxon>
        <taxon>Apoidea</taxon>
        <taxon>Anthophila</taxon>
        <taxon>Halictidae</taxon>
        <taxon>Rophitinae</taxon>
        <taxon>Dufourea</taxon>
    </lineage>
</organism>
<dbReference type="InterPro" id="IPR005334">
    <property type="entry name" value="Tctex-1-like"/>
</dbReference>
<dbReference type="OMA" id="YQNTFRL"/>
<dbReference type="STRING" id="178035.A0A154PL57"/>
<protein>
    <submittedName>
        <fullName evidence="2">Tctex1 domain-containing protein 1</fullName>
    </submittedName>
</protein>
<dbReference type="GO" id="GO:0045505">
    <property type="term" value="F:dynein intermediate chain binding"/>
    <property type="evidence" value="ECO:0007669"/>
    <property type="project" value="TreeGrafter"/>
</dbReference>
<gene>
    <name evidence="2" type="ORF">WN55_03316</name>
</gene>
<dbReference type="AlphaFoldDB" id="A0A154PL57"/>
<dbReference type="Pfam" id="PF03645">
    <property type="entry name" value="Tctex-1"/>
    <property type="match status" value="1"/>
</dbReference>
<dbReference type="OrthoDB" id="10248487at2759"/>
<proteinExistence type="inferred from homology"/>
<dbReference type="PANTHER" id="PTHR21255:SF7">
    <property type="entry name" value="DYNEIN LIGHT CHAIN TCTEX-TYPE PROTEIN 2B"/>
    <property type="match status" value="1"/>
</dbReference>
<dbReference type="PANTHER" id="PTHR21255">
    <property type="entry name" value="T-COMPLEX-ASSOCIATED-TESTIS-EXPRESSED 1/ DYNEIN LIGHT CHAIN"/>
    <property type="match status" value="1"/>
</dbReference>
<dbReference type="GO" id="GO:0007018">
    <property type="term" value="P:microtubule-based movement"/>
    <property type="evidence" value="ECO:0007669"/>
    <property type="project" value="TreeGrafter"/>
</dbReference>
<comment type="similarity">
    <text evidence="1">Belongs to the dynein light chain Tctex-type family.</text>
</comment>
<accession>A0A154PL57</accession>
<dbReference type="Gene3D" id="3.30.1140.40">
    <property type="entry name" value="Tctex-1"/>
    <property type="match status" value="1"/>
</dbReference>
<reference evidence="2 3" key="1">
    <citation type="submission" date="2015-07" db="EMBL/GenBank/DDBJ databases">
        <title>The genome of Dufourea novaeangliae.</title>
        <authorList>
            <person name="Pan H."/>
            <person name="Kapheim K."/>
        </authorList>
    </citation>
    <scope>NUCLEOTIDE SEQUENCE [LARGE SCALE GENOMIC DNA]</scope>
    <source>
        <strain evidence="2">0120121106</strain>
        <tissue evidence="2">Whole body</tissue>
    </source>
</reference>
<dbReference type="InterPro" id="IPR038586">
    <property type="entry name" value="Tctex-1-like_sf"/>
</dbReference>